<accession>A0ABR3RKW7</accession>
<keyword evidence="7" id="KW-1185">Reference proteome</keyword>
<dbReference type="PANTHER" id="PTHR46979">
    <property type="entry name" value="SORTING NEXIN-41"/>
    <property type="match status" value="1"/>
</dbReference>
<dbReference type="EMBL" id="JAKJXO020000005">
    <property type="protein sequence ID" value="KAL1605089.1"/>
    <property type="molecule type" value="Genomic_DNA"/>
</dbReference>
<comment type="similarity">
    <text evidence="1">Belongs to the sorting nexin family.</text>
</comment>
<evidence type="ECO:0000313" key="6">
    <source>
        <dbReference type="EMBL" id="KAL1605089.1"/>
    </source>
</evidence>
<feature type="compositionally biased region" description="Low complexity" evidence="5">
    <location>
        <begin position="40"/>
        <end position="52"/>
    </location>
</feature>
<organism evidence="6 7">
    <name type="scientific">Paraconiothyrium brasiliense</name>
    <dbReference type="NCBI Taxonomy" id="300254"/>
    <lineage>
        <taxon>Eukaryota</taxon>
        <taxon>Fungi</taxon>
        <taxon>Dikarya</taxon>
        <taxon>Ascomycota</taxon>
        <taxon>Pezizomycotina</taxon>
        <taxon>Dothideomycetes</taxon>
        <taxon>Pleosporomycetidae</taxon>
        <taxon>Pleosporales</taxon>
        <taxon>Massarineae</taxon>
        <taxon>Didymosphaeriaceae</taxon>
        <taxon>Paraconiothyrium</taxon>
    </lineage>
</organism>
<sequence length="139" mass="15117">MWDDEDNNPYGSFARHDSNSNEVPGLSSPGALPYRPATPPSEASSPTNESPEYVPGRGLTEITYDDNDNEDDDEGDAGGEPMAPKKGGYDSRAEQWLYENPDSPILITYAGKNVEGGGNWITYTIATGVRQILRAMEES</sequence>
<evidence type="ECO:0000256" key="3">
    <source>
        <dbReference type="ARBA" id="ARBA00022927"/>
    </source>
</evidence>
<evidence type="ECO:0000256" key="5">
    <source>
        <dbReference type="SAM" id="MobiDB-lite"/>
    </source>
</evidence>
<evidence type="ECO:0000256" key="4">
    <source>
        <dbReference type="ARBA" id="ARBA00023121"/>
    </source>
</evidence>
<reference evidence="6 7" key="1">
    <citation type="submission" date="2024-02" db="EMBL/GenBank/DDBJ databases">
        <title>De novo assembly and annotation of 12 fungi associated with fruit tree decline syndrome in Ontario, Canada.</title>
        <authorList>
            <person name="Sulman M."/>
            <person name="Ellouze W."/>
            <person name="Ilyukhin E."/>
        </authorList>
    </citation>
    <scope>NUCLEOTIDE SEQUENCE [LARGE SCALE GENOMIC DNA]</scope>
    <source>
        <strain evidence="6 7">M42-189</strain>
    </source>
</reference>
<dbReference type="PANTHER" id="PTHR46979:SF2">
    <property type="entry name" value="SORTING NEXIN-41"/>
    <property type="match status" value="1"/>
</dbReference>
<gene>
    <name evidence="6" type="primary">ATG20_2</name>
    <name evidence="6" type="ORF">SLS60_004632</name>
</gene>
<keyword evidence="2" id="KW-0813">Transport</keyword>
<evidence type="ECO:0000256" key="2">
    <source>
        <dbReference type="ARBA" id="ARBA00022448"/>
    </source>
</evidence>
<keyword evidence="3" id="KW-0653">Protein transport</keyword>
<keyword evidence="4" id="KW-0446">Lipid-binding</keyword>
<name>A0ABR3RKW7_9PLEO</name>
<evidence type="ECO:0000313" key="7">
    <source>
        <dbReference type="Proteomes" id="UP001521785"/>
    </source>
</evidence>
<comment type="caution">
    <text evidence="6">The sequence shown here is derived from an EMBL/GenBank/DDBJ whole genome shotgun (WGS) entry which is preliminary data.</text>
</comment>
<evidence type="ECO:0000256" key="1">
    <source>
        <dbReference type="ARBA" id="ARBA00010883"/>
    </source>
</evidence>
<feature type="compositionally biased region" description="Acidic residues" evidence="5">
    <location>
        <begin position="63"/>
        <end position="77"/>
    </location>
</feature>
<dbReference type="InterPro" id="IPR051079">
    <property type="entry name" value="Sorting_Nexin_Autophagy"/>
</dbReference>
<proteinExistence type="inferred from homology"/>
<dbReference type="Proteomes" id="UP001521785">
    <property type="component" value="Unassembled WGS sequence"/>
</dbReference>
<protein>
    <submittedName>
        <fullName evidence="6">Sorting nexin, cytoplasm-to-vacuole targeting pathway/endosomal sorting</fullName>
    </submittedName>
</protein>
<feature type="region of interest" description="Disordered" evidence="5">
    <location>
        <begin position="1"/>
        <end position="94"/>
    </location>
</feature>